<evidence type="ECO:0000313" key="2">
    <source>
        <dbReference type="Proteomes" id="UP000196240"/>
    </source>
</evidence>
<organism evidence="1 2">
    <name type="scientific">Acinetobacter johnsonii</name>
    <dbReference type="NCBI Taxonomy" id="40214"/>
    <lineage>
        <taxon>Bacteria</taxon>
        <taxon>Pseudomonadati</taxon>
        <taxon>Pseudomonadota</taxon>
        <taxon>Gammaproteobacteria</taxon>
        <taxon>Moraxellales</taxon>
        <taxon>Moraxellaceae</taxon>
        <taxon>Acinetobacter</taxon>
    </lineage>
</organism>
<evidence type="ECO:0000313" key="1">
    <source>
        <dbReference type="EMBL" id="SJX23602.1"/>
    </source>
</evidence>
<proteinExistence type="predicted"/>
<dbReference type="EMBL" id="FUUY01000016">
    <property type="protein sequence ID" value="SJX23602.1"/>
    <property type="molecule type" value="Genomic_DNA"/>
</dbReference>
<gene>
    <name evidence="1" type="ORF">ACNJC6_03278</name>
</gene>
<sequence>MKKIGVALTLVLWGLEVTHAQNGGQLKQAQVSTARQTPQQITDQYLASQKSLTQRKVALSQALEQELAQGQNTNASNVYNITCVQLVPILTAMRVNDEQLLGFLQSMNPNQSNNGVKASLRQNQALESKTLNNCKQLKSLL</sequence>
<dbReference type="Proteomes" id="UP000196240">
    <property type="component" value="Unassembled WGS sequence"/>
</dbReference>
<reference evidence="1 2" key="1">
    <citation type="submission" date="2017-02" db="EMBL/GenBank/DDBJ databases">
        <authorList>
            <person name="Peterson S.W."/>
        </authorList>
    </citation>
    <scope>NUCLEOTIDE SEQUENCE [LARGE SCALE GENOMIC DNA]</scope>
    <source>
        <strain evidence="1">C6</strain>
    </source>
</reference>
<accession>A0A1R7QH57</accession>
<dbReference type="RefSeq" id="WP_087014733.1">
    <property type="nucleotide sequence ID" value="NZ_FUUY01000016.1"/>
</dbReference>
<dbReference type="AlphaFoldDB" id="A0A1R7QH57"/>
<protein>
    <submittedName>
        <fullName evidence="1">Uncharacterized protein</fullName>
    </submittedName>
</protein>
<name>A0A1R7QH57_ACIJO</name>